<dbReference type="GO" id="GO:0005885">
    <property type="term" value="C:Arp2/3 protein complex"/>
    <property type="evidence" value="ECO:0007669"/>
    <property type="project" value="EnsemblFungi"/>
</dbReference>
<dbReference type="Proteomes" id="UP000242875">
    <property type="component" value="Unassembled WGS sequence"/>
</dbReference>
<sequence>MSFRRIDIDAYDEDRVTEDELYADIEAGSNPQEIEAAVQSRGTEVRNLLQRGNERQALSLSLQDPPYGRNLDTAKSNNTQTVMDVLQRFRAADIGDVVKALSKDEQDVLMKYIYAGLAKPELFNPAVLLGWHEKLVEVAGPGSIVRVMTDRRTVV</sequence>
<comment type="function">
    <text evidence="6">Functions as a component of the Arp2/3 complex which is involved in regulation of actin polymerization and together with an activating nucleation-promoting factor (NPF) mediates the formation of branched actin networks.</text>
</comment>
<dbReference type="FunFam" id="1.25.40.190:FF:000003">
    <property type="entry name" value="Actin-related protein 2/3 complex subunit 5"/>
    <property type="match status" value="1"/>
</dbReference>
<dbReference type="GO" id="GO:0034314">
    <property type="term" value="P:Arp2/3 complex-mediated actin nucleation"/>
    <property type="evidence" value="ECO:0007669"/>
    <property type="project" value="EnsemblFungi"/>
</dbReference>
<dbReference type="GO" id="GO:0000001">
    <property type="term" value="P:mitochondrion inheritance"/>
    <property type="evidence" value="ECO:0007669"/>
    <property type="project" value="EnsemblFungi"/>
</dbReference>
<dbReference type="GO" id="GO:0003729">
    <property type="term" value="F:mRNA binding"/>
    <property type="evidence" value="ECO:0007669"/>
    <property type="project" value="EnsemblFungi"/>
</dbReference>
<dbReference type="InterPro" id="IPR036743">
    <property type="entry name" value="ARPC5_sf"/>
</dbReference>
<dbReference type="GO" id="GO:0030674">
    <property type="term" value="F:protein-macromolecule adaptor activity"/>
    <property type="evidence" value="ECO:0007669"/>
    <property type="project" value="EnsemblFungi"/>
</dbReference>
<keyword evidence="4 7" id="KW-0206">Cytoskeleton</keyword>
<reference evidence="8 9" key="1">
    <citation type="journal article" date="2017" name="Mycologia">
        <title>Bifiguratus adelaidae, gen. et sp. nov., a new member of Mucoromycotina in endophytic and soil-dwelling habitats.</title>
        <authorList>
            <person name="Torres-Cruz T.J."/>
            <person name="Billingsley Tobias T.L."/>
            <person name="Almatruk M."/>
            <person name="Hesse C."/>
            <person name="Kuske C.R."/>
            <person name="Desiro A."/>
            <person name="Benucci G.M."/>
            <person name="Bonito G."/>
            <person name="Stajich J.E."/>
            <person name="Dunlap C."/>
            <person name="Arnold A.E."/>
            <person name="Porras-Alfaro A."/>
        </authorList>
    </citation>
    <scope>NUCLEOTIDE SEQUENCE [LARGE SCALE GENOMIC DNA]</scope>
    <source>
        <strain evidence="8 9">AZ0501</strain>
    </source>
</reference>
<dbReference type="PIRSF" id="PIRSF039096">
    <property type="entry name" value="p16-ARC"/>
    <property type="match status" value="1"/>
</dbReference>
<dbReference type="Gene3D" id="1.25.40.190">
    <property type="entry name" value="Actin-related protein 2/3 complex subunit 5"/>
    <property type="match status" value="1"/>
</dbReference>
<dbReference type="AlphaFoldDB" id="A0A261XV32"/>
<comment type="subcellular location">
    <subcellularLocation>
        <location evidence="1">Cytoplasm</location>
        <location evidence="1">Cytoskeleton</location>
    </subcellularLocation>
</comment>
<evidence type="ECO:0000256" key="3">
    <source>
        <dbReference type="ARBA" id="ARBA00022490"/>
    </source>
</evidence>
<dbReference type="OrthoDB" id="429520at2759"/>
<comment type="caution">
    <text evidence="8">The sequence shown here is derived from an EMBL/GenBank/DDBJ whole genome shotgun (WGS) entry which is preliminary data.</text>
</comment>
<evidence type="ECO:0000256" key="1">
    <source>
        <dbReference type="ARBA" id="ARBA00004245"/>
    </source>
</evidence>
<evidence type="ECO:0000256" key="5">
    <source>
        <dbReference type="ARBA" id="ARBA00040214"/>
    </source>
</evidence>
<comment type="function">
    <text evidence="7">Functions as component of the Arp2/3 complex which is involved in regulation of actin polymerization and together with an activating nucleation-promoting factor (NPF) mediates the formation of branched actin networks. Arp2/3 complex plays a critical role in the control of cell morphogenesis via the modulation of cell polarity development.</text>
</comment>
<dbReference type="Pfam" id="PF04699">
    <property type="entry name" value="P16-Arc"/>
    <property type="match status" value="1"/>
</dbReference>
<proteinExistence type="inferred from homology"/>
<name>A0A261XV32_9FUNG</name>
<dbReference type="GO" id="GO:0044396">
    <property type="term" value="P:actin cortical patch organization"/>
    <property type="evidence" value="ECO:0007669"/>
    <property type="project" value="EnsemblFungi"/>
</dbReference>
<dbReference type="SUPFAM" id="SSF69103">
    <property type="entry name" value="Arp2/3 complex 16 kDa subunit ARPC5"/>
    <property type="match status" value="1"/>
</dbReference>
<keyword evidence="3" id="KW-0963">Cytoplasm</keyword>
<protein>
    <recommendedName>
        <fullName evidence="5 7">Actin-related protein 2/3 complex subunit 5</fullName>
    </recommendedName>
</protein>
<dbReference type="PANTHER" id="PTHR12644">
    <property type="entry name" value="ARP2/3 COMPLEX 16 KD SUBUNIT P16-ARC"/>
    <property type="match status" value="1"/>
</dbReference>
<evidence type="ECO:0000256" key="4">
    <source>
        <dbReference type="ARBA" id="ARBA00023212"/>
    </source>
</evidence>
<dbReference type="GO" id="GO:0051015">
    <property type="term" value="F:actin filament binding"/>
    <property type="evidence" value="ECO:0007669"/>
    <property type="project" value="EnsemblFungi"/>
</dbReference>
<keyword evidence="9" id="KW-1185">Reference proteome</keyword>
<dbReference type="InterPro" id="IPR006789">
    <property type="entry name" value="ARPC5"/>
</dbReference>
<dbReference type="GO" id="GO:0030833">
    <property type="term" value="P:regulation of actin filament polymerization"/>
    <property type="evidence" value="ECO:0007669"/>
    <property type="project" value="InterPro"/>
</dbReference>
<accession>A0A261XV32</accession>
<dbReference type="EMBL" id="MVBO01000177">
    <property type="protein sequence ID" value="OZJ02202.1"/>
    <property type="molecule type" value="Genomic_DNA"/>
</dbReference>
<evidence type="ECO:0000256" key="6">
    <source>
        <dbReference type="ARBA" id="ARBA00060329"/>
    </source>
</evidence>
<evidence type="ECO:0000256" key="7">
    <source>
        <dbReference type="RuleBase" id="RU004301"/>
    </source>
</evidence>
<evidence type="ECO:0000313" key="8">
    <source>
        <dbReference type="EMBL" id="OZJ02202.1"/>
    </source>
</evidence>
<dbReference type="GO" id="GO:0030479">
    <property type="term" value="C:actin cortical patch"/>
    <property type="evidence" value="ECO:0007669"/>
    <property type="project" value="EnsemblFungi"/>
</dbReference>
<evidence type="ECO:0000256" key="2">
    <source>
        <dbReference type="ARBA" id="ARBA00006084"/>
    </source>
</evidence>
<comment type="similarity">
    <text evidence="2 7">Belongs to the ARPC5 family.</text>
</comment>
<dbReference type="GO" id="GO:0043332">
    <property type="term" value="C:mating projection tip"/>
    <property type="evidence" value="ECO:0007669"/>
    <property type="project" value="EnsemblFungi"/>
</dbReference>
<gene>
    <name evidence="8" type="ORF">BZG36_04749</name>
</gene>
<evidence type="ECO:0000313" key="9">
    <source>
        <dbReference type="Proteomes" id="UP000242875"/>
    </source>
</evidence>
<organism evidence="8 9">
    <name type="scientific">Bifiguratus adelaidae</name>
    <dbReference type="NCBI Taxonomy" id="1938954"/>
    <lineage>
        <taxon>Eukaryota</taxon>
        <taxon>Fungi</taxon>
        <taxon>Fungi incertae sedis</taxon>
        <taxon>Mucoromycota</taxon>
        <taxon>Mucoromycotina</taxon>
        <taxon>Endogonomycetes</taxon>
        <taxon>Endogonales</taxon>
        <taxon>Endogonales incertae sedis</taxon>
        <taxon>Bifiguratus</taxon>
    </lineage>
</organism>